<dbReference type="InterPro" id="IPR008969">
    <property type="entry name" value="CarboxyPept-like_regulatory"/>
</dbReference>
<dbReference type="eggNOG" id="COG1629">
    <property type="taxonomic scope" value="Bacteria"/>
</dbReference>
<organism evidence="1 2">
    <name type="scientific">Bacteroides stercorirosoris</name>
    <dbReference type="NCBI Taxonomy" id="871324"/>
    <lineage>
        <taxon>Bacteria</taxon>
        <taxon>Pseudomonadati</taxon>
        <taxon>Bacteroidota</taxon>
        <taxon>Bacteroidia</taxon>
        <taxon>Bacteroidales</taxon>
        <taxon>Bacteroidaceae</taxon>
        <taxon>Bacteroides</taxon>
    </lineage>
</organism>
<dbReference type="RefSeq" id="WP_073312748.1">
    <property type="nucleotide sequence ID" value="NZ_FQZN01000003.1"/>
</dbReference>
<dbReference type="SUPFAM" id="SSF56935">
    <property type="entry name" value="Porins"/>
    <property type="match status" value="1"/>
</dbReference>
<reference evidence="2" key="1">
    <citation type="submission" date="2016-11" db="EMBL/GenBank/DDBJ databases">
        <authorList>
            <person name="Varghese N."/>
            <person name="Submissions S."/>
        </authorList>
    </citation>
    <scope>NUCLEOTIDE SEQUENCE [LARGE SCALE GENOMIC DNA]</scope>
    <source>
        <strain evidence="2">DSM 26884</strain>
    </source>
</reference>
<dbReference type="GeneID" id="92710979"/>
<protein>
    <submittedName>
        <fullName evidence="1">CarboxypepD_reg-like domain-containing protein</fullName>
    </submittedName>
</protein>
<gene>
    <name evidence="1" type="ORF">SAMN05444350_103163</name>
</gene>
<dbReference type="AlphaFoldDB" id="A0A1M6BV85"/>
<evidence type="ECO:0000313" key="1">
    <source>
        <dbReference type="EMBL" id="SHI52418.1"/>
    </source>
</evidence>
<proteinExistence type="predicted"/>
<dbReference type="EMBL" id="FQZN01000003">
    <property type="protein sequence ID" value="SHI52418.1"/>
    <property type="molecule type" value="Genomic_DNA"/>
</dbReference>
<dbReference type="Gene3D" id="2.60.40.1120">
    <property type="entry name" value="Carboxypeptidase-like, regulatory domain"/>
    <property type="match status" value="1"/>
</dbReference>
<dbReference type="Proteomes" id="UP000184192">
    <property type="component" value="Unassembled WGS sequence"/>
</dbReference>
<evidence type="ECO:0000313" key="2">
    <source>
        <dbReference type="Proteomes" id="UP000184192"/>
    </source>
</evidence>
<accession>A0A1M6BV85</accession>
<name>A0A1M6BV85_9BACE</name>
<keyword evidence="2" id="KW-1185">Reference proteome</keyword>
<dbReference type="SUPFAM" id="SSF49464">
    <property type="entry name" value="Carboxypeptidase regulatory domain-like"/>
    <property type="match status" value="1"/>
</dbReference>
<dbReference type="Pfam" id="PF13715">
    <property type="entry name" value="CarbopepD_reg_2"/>
    <property type="match status" value="1"/>
</dbReference>
<sequence length="777" mass="87363">MDKINVIAIIALFFSVCCFAQERPVQTLRGVVNDRASGHPIPYATVRLTDMPDLGAVCDSLGRFTLPKVPVGRHSVESSFMGYEPAIIREILVTSAKEVYLEIAMRENVNELNEVVVRANNRDEAMNKMAVAGARMLSVEEASRYAGGFDDPARLVASFAGVAPSVSNNGISIHGNAPHLLQWRLEDVEIPNPNHFADIATLGGGILSSLSAQVLGNSDFFTGAFPAEYGNAVSGVFDMKLRNGNNQKNENTFQVGIMGIDFASEGPLSKKHKASYIFNYRYSTTGLLNVDLGGKMDYQDLNFKLNFPTRSAGTFSVWGTALIDKFKSSFDREPGKWDYLEDAAQAHSTQYMAAGGITHRYFFDENTLLKTTLAGTYSDQEAFQLNFDRELNSSPFLDQYSRSTNLILTSSLNRKISNRFTNKTGFTYTQMFYNMDLKLAPFIDQPLELISKGDGNTSLLSAYNSSSWGMSDQLSLNFGLYGQLLTLNNRWTLEPRAGLKYQANAKTSFALAYGMYSRMEKLDVYFVKTQSTGDESVNKNLDFTKAHHLMLSFAYKMSNNMSLKVEPYVQFLYDVPVMRDSSFSVLNRDEFFVENTLVNKGRGRNIGVDITWERALSKGLYYMVTASLFDSRYRGGDGVWHNTRFNRKYVLNGLIGKEWMLGRNKQNILSVNLKMTLQGGERYAPIDVEATMAHPDKEVQYDETQAYSIQRSPMLIGNYTVSYRINKRRVSHEFAIKGINFTGAKEYIQHLYNIKTEKIEASEQKTGLTNISYKIEF</sequence>